<keyword evidence="4" id="KW-1185">Reference proteome</keyword>
<accession>A0A7M2SJC4</accession>
<feature type="region of interest" description="Disordered" evidence="1">
    <location>
        <begin position="37"/>
        <end position="86"/>
    </location>
</feature>
<reference evidence="3 4" key="1">
    <citation type="submission" date="2020-10" db="EMBL/GenBank/DDBJ databases">
        <title>Streptomyces ferrugineus complate genome analysis.</title>
        <authorList>
            <person name="Anwar N."/>
        </authorList>
    </citation>
    <scope>NUCLEOTIDE SEQUENCE [LARGE SCALE GENOMIC DNA]</scope>
    <source>
        <strain evidence="3 4">CCTCC AA2014009</strain>
    </source>
</reference>
<name>A0A7M2SJC4_9ACTN</name>
<dbReference type="RefSeq" id="WP_194042338.1">
    <property type="nucleotide sequence ID" value="NZ_CP063373.1"/>
</dbReference>
<evidence type="ECO:0000256" key="2">
    <source>
        <dbReference type="SAM" id="SignalP"/>
    </source>
</evidence>
<feature type="compositionally biased region" description="Pro residues" evidence="1">
    <location>
        <begin position="49"/>
        <end position="70"/>
    </location>
</feature>
<dbReference type="KEGG" id="sfeu:IM697_41745"/>
<proteinExistence type="predicted"/>
<evidence type="ECO:0000256" key="1">
    <source>
        <dbReference type="SAM" id="MobiDB-lite"/>
    </source>
</evidence>
<evidence type="ECO:0000313" key="3">
    <source>
        <dbReference type="EMBL" id="QOV36446.1"/>
    </source>
</evidence>
<evidence type="ECO:0000313" key="4">
    <source>
        <dbReference type="Proteomes" id="UP000594205"/>
    </source>
</evidence>
<protein>
    <submittedName>
        <fullName evidence="3">Uncharacterized protein</fullName>
    </submittedName>
</protein>
<organism evidence="3 4">
    <name type="scientific">Streptomyces ferrugineus</name>
    <dbReference type="NCBI Taxonomy" id="1413221"/>
    <lineage>
        <taxon>Bacteria</taxon>
        <taxon>Bacillati</taxon>
        <taxon>Actinomycetota</taxon>
        <taxon>Actinomycetes</taxon>
        <taxon>Kitasatosporales</taxon>
        <taxon>Streptomycetaceae</taxon>
        <taxon>Streptomyces</taxon>
    </lineage>
</organism>
<dbReference type="Proteomes" id="UP000594205">
    <property type="component" value="Chromosome"/>
</dbReference>
<gene>
    <name evidence="3" type="ORF">IM697_41745</name>
</gene>
<sequence>MSASAPVSASPARRPRARLLAATLVTIAALTLTACEDGHGLRDEGPSTPTSPTPTSPTPTSPTPTSPTPTSPTATTPGTPSPSDTP</sequence>
<dbReference type="EMBL" id="CP063373">
    <property type="protein sequence ID" value="QOV36446.1"/>
    <property type="molecule type" value="Genomic_DNA"/>
</dbReference>
<feature type="signal peptide" evidence="2">
    <location>
        <begin position="1"/>
        <end position="34"/>
    </location>
</feature>
<dbReference type="AlphaFoldDB" id="A0A7M2SJC4"/>
<keyword evidence="2" id="KW-0732">Signal</keyword>
<feature type="chain" id="PRO_5038983418" evidence="2">
    <location>
        <begin position="35"/>
        <end position="86"/>
    </location>
</feature>